<gene>
    <name evidence="2" type="ORF">CORC01_09936</name>
</gene>
<dbReference type="GeneID" id="34563075"/>
<evidence type="ECO:0000313" key="3">
    <source>
        <dbReference type="Proteomes" id="UP000176998"/>
    </source>
</evidence>
<proteinExistence type="predicted"/>
<dbReference type="RefSeq" id="XP_022471881.1">
    <property type="nucleotide sequence ID" value="XM_022621565.1"/>
</dbReference>
<reference evidence="2 3" key="1">
    <citation type="submission" date="2016-09" db="EMBL/GenBank/DDBJ databases">
        <authorList>
            <person name="Capua I."/>
            <person name="De Benedictis P."/>
            <person name="Joannis T."/>
            <person name="Lombin L.H."/>
            <person name="Cattoli G."/>
        </authorList>
    </citation>
    <scope>NUCLEOTIDE SEQUENCE [LARGE SCALE GENOMIC DNA]</scope>
    <source>
        <strain evidence="2 3">IMI 309357</strain>
    </source>
</reference>
<keyword evidence="3" id="KW-1185">Reference proteome</keyword>
<name>A0A1G4AZX7_9PEZI</name>
<organism evidence="2 3">
    <name type="scientific">Colletotrichum orchidophilum</name>
    <dbReference type="NCBI Taxonomy" id="1209926"/>
    <lineage>
        <taxon>Eukaryota</taxon>
        <taxon>Fungi</taxon>
        <taxon>Dikarya</taxon>
        <taxon>Ascomycota</taxon>
        <taxon>Pezizomycotina</taxon>
        <taxon>Sordariomycetes</taxon>
        <taxon>Hypocreomycetidae</taxon>
        <taxon>Glomerellales</taxon>
        <taxon>Glomerellaceae</taxon>
        <taxon>Colletotrichum</taxon>
    </lineage>
</organism>
<dbReference type="AlphaFoldDB" id="A0A1G4AZX7"/>
<dbReference type="EMBL" id="MJBS01000094">
    <property type="protein sequence ID" value="OHE94719.1"/>
    <property type="molecule type" value="Genomic_DNA"/>
</dbReference>
<protein>
    <submittedName>
        <fullName evidence="2">Uncharacterized protein</fullName>
    </submittedName>
</protein>
<accession>A0A1G4AZX7</accession>
<feature type="region of interest" description="Disordered" evidence="1">
    <location>
        <begin position="30"/>
        <end position="51"/>
    </location>
</feature>
<dbReference type="Proteomes" id="UP000176998">
    <property type="component" value="Unassembled WGS sequence"/>
</dbReference>
<sequence length="127" mass="13875">MEFNPNLTSRTSLFISVLIHAFPTRKHRGPPVLPPAGSVAANKQPPGRQPNCPGCASRFSPLKIWTFILPTAAAGLAQFCRVPVHRCGRCHINWPSEFRRPTLELSTSFTATFPTAAHSTPKPHGPL</sequence>
<evidence type="ECO:0000256" key="1">
    <source>
        <dbReference type="SAM" id="MobiDB-lite"/>
    </source>
</evidence>
<evidence type="ECO:0000313" key="2">
    <source>
        <dbReference type="EMBL" id="OHE94719.1"/>
    </source>
</evidence>
<comment type="caution">
    <text evidence="2">The sequence shown here is derived from an EMBL/GenBank/DDBJ whole genome shotgun (WGS) entry which is preliminary data.</text>
</comment>